<dbReference type="OrthoDB" id="1743641at2759"/>
<evidence type="ECO:0000313" key="4">
    <source>
        <dbReference type="Proteomes" id="UP001152484"/>
    </source>
</evidence>
<dbReference type="PANTHER" id="PTHR11697">
    <property type="entry name" value="GENERAL TRANSCRIPTION FACTOR 2-RELATED ZINC FINGER PROTEIN"/>
    <property type="match status" value="1"/>
</dbReference>
<proteinExistence type="predicted"/>
<dbReference type="InterPro" id="IPR006580">
    <property type="entry name" value="Znf_TTF"/>
</dbReference>
<dbReference type="GO" id="GO:0046983">
    <property type="term" value="F:protein dimerization activity"/>
    <property type="evidence" value="ECO:0007669"/>
    <property type="project" value="InterPro"/>
</dbReference>
<feature type="compositionally biased region" description="Low complexity" evidence="1">
    <location>
        <begin position="45"/>
        <end position="54"/>
    </location>
</feature>
<dbReference type="Proteomes" id="UP001152484">
    <property type="component" value="Unassembled WGS sequence"/>
</dbReference>
<sequence length="399" mass="46668">MTTPQQPPKKAKVGKSTLHSYFTSNAPTTSIQTENPISNEHEESSNVQNQASSSVIEIERDPGKRRKICDWPVNNRDEVRRLYLVAGPYQPKLQRYQGREYKDKIRRFQPNWFNEFNWLEYSPTRHKAYCFPCFLFCDNIHASNTSALVHIGFDSWKRVHQGKECVFFLHTGTSPYSYHNKCVTYATSLMTPAQHIDKVIERNQVAVDLEHYYRFEYFTQSIDYQVAELNSRFCEKSVRLLELSVALDPRNSFESFNADHIYNLAVEFYPDDFEQHERNALKSELTFYHIHVAQNTQFQVPTLSHLCEMLVKTRKADDFKMLTRLIRLVLTLPVSTATTERAFSAMKHVKTAIRNKMADEFLADSLTIFIERELVSTIDIDSLIDEFAKVKDRRVQLTF</sequence>
<dbReference type="InterPro" id="IPR008906">
    <property type="entry name" value="HATC_C_dom"/>
</dbReference>
<feature type="compositionally biased region" description="Polar residues" evidence="1">
    <location>
        <begin position="17"/>
        <end position="38"/>
    </location>
</feature>
<feature type="region of interest" description="Disordered" evidence="1">
    <location>
        <begin position="1"/>
        <end position="54"/>
    </location>
</feature>
<evidence type="ECO:0000256" key="1">
    <source>
        <dbReference type="SAM" id="MobiDB-lite"/>
    </source>
</evidence>
<dbReference type="EMBL" id="CAMAPE010000061">
    <property type="protein sequence ID" value="CAH9113588.1"/>
    <property type="molecule type" value="Genomic_DNA"/>
</dbReference>
<dbReference type="InterPro" id="IPR012337">
    <property type="entry name" value="RNaseH-like_sf"/>
</dbReference>
<feature type="domain" description="TTF-type" evidence="2">
    <location>
        <begin position="104"/>
        <end position="198"/>
    </location>
</feature>
<dbReference type="SUPFAM" id="SSF53098">
    <property type="entry name" value="Ribonuclease H-like"/>
    <property type="match status" value="1"/>
</dbReference>
<organism evidence="3 4">
    <name type="scientific">Cuscuta europaea</name>
    <name type="common">European dodder</name>
    <dbReference type="NCBI Taxonomy" id="41803"/>
    <lineage>
        <taxon>Eukaryota</taxon>
        <taxon>Viridiplantae</taxon>
        <taxon>Streptophyta</taxon>
        <taxon>Embryophyta</taxon>
        <taxon>Tracheophyta</taxon>
        <taxon>Spermatophyta</taxon>
        <taxon>Magnoliopsida</taxon>
        <taxon>eudicotyledons</taxon>
        <taxon>Gunneridae</taxon>
        <taxon>Pentapetalae</taxon>
        <taxon>asterids</taxon>
        <taxon>lamiids</taxon>
        <taxon>Solanales</taxon>
        <taxon>Convolvulaceae</taxon>
        <taxon>Cuscuteae</taxon>
        <taxon>Cuscuta</taxon>
        <taxon>Cuscuta subgen. Cuscuta</taxon>
    </lineage>
</organism>
<reference evidence="3" key="1">
    <citation type="submission" date="2022-07" db="EMBL/GenBank/DDBJ databases">
        <authorList>
            <person name="Macas J."/>
            <person name="Novak P."/>
            <person name="Neumann P."/>
        </authorList>
    </citation>
    <scope>NUCLEOTIDE SEQUENCE</scope>
</reference>
<evidence type="ECO:0000313" key="3">
    <source>
        <dbReference type="EMBL" id="CAH9113588.1"/>
    </source>
</evidence>
<name>A0A9P1EM15_CUSEU</name>
<comment type="caution">
    <text evidence="3">The sequence shown here is derived from an EMBL/GenBank/DDBJ whole genome shotgun (WGS) entry which is preliminary data.</text>
</comment>
<keyword evidence="4" id="KW-1185">Reference proteome</keyword>
<dbReference type="PANTHER" id="PTHR11697:SF230">
    <property type="entry name" value="ZINC FINGER, MYM DOMAIN CONTAINING 1"/>
    <property type="match status" value="1"/>
</dbReference>
<dbReference type="Pfam" id="PF05699">
    <property type="entry name" value="Dimer_Tnp_hAT"/>
    <property type="match status" value="1"/>
</dbReference>
<evidence type="ECO:0000259" key="2">
    <source>
        <dbReference type="SMART" id="SM00597"/>
    </source>
</evidence>
<protein>
    <recommendedName>
        <fullName evidence="2">TTF-type domain-containing protein</fullName>
    </recommendedName>
</protein>
<dbReference type="SMART" id="SM00597">
    <property type="entry name" value="ZnF_TTF"/>
    <property type="match status" value="1"/>
</dbReference>
<gene>
    <name evidence="3" type="ORF">CEURO_LOCUS20075</name>
</gene>
<accession>A0A9P1EM15</accession>
<dbReference type="InterPro" id="IPR055298">
    <property type="entry name" value="AtLOH3-like"/>
</dbReference>
<dbReference type="AlphaFoldDB" id="A0A9P1EM15"/>